<feature type="signal peptide" evidence="1">
    <location>
        <begin position="1"/>
        <end position="25"/>
    </location>
</feature>
<keyword evidence="3" id="KW-1185">Reference proteome</keyword>
<reference evidence="2 3" key="1">
    <citation type="journal article" date="2014" name="Genome Announc.">
        <title>The Complete Genome Sequence of Pseudomonas putida NBRC 14164T Confirms High Intraspecies Variation.</title>
        <authorList>
            <person name="Ohji S."/>
            <person name="Yamazoe A."/>
            <person name="Hosoyama A."/>
            <person name="Tsuchikane K."/>
            <person name="Ezaki T."/>
            <person name="Fujita N."/>
        </authorList>
    </citation>
    <scope>NUCLEOTIDE SEQUENCE [LARGE SCALE GENOMIC DNA]</scope>
    <source>
        <strain evidence="2 3">NBRC 14164</strain>
    </source>
</reference>
<proteinExistence type="predicted"/>
<dbReference type="EMBL" id="AP013070">
    <property type="protein sequence ID" value="BAN54938.1"/>
    <property type="molecule type" value="Genomic_DNA"/>
</dbReference>
<keyword evidence="1" id="KW-0732">Signal</keyword>
<dbReference type="Proteomes" id="UP000016702">
    <property type="component" value="Chromosome"/>
</dbReference>
<protein>
    <submittedName>
        <fullName evidence="2">Uncharacterized protein</fullName>
    </submittedName>
</protein>
<sequence length="106" mass="11441">MHGRGLWLRPLTVAILFSTPLCAQADNAETANKSNNPLNLAPGLNFQDYYTPSLYDTNAHTNDLLVRGTLPIAPGASLVYRNCCAPRCPSVPARTRTAATARAWAT</sequence>
<organism evidence="2 3">
    <name type="scientific">Pseudomonas putida NBRC 14164</name>
    <dbReference type="NCBI Taxonomy" id="1211579"/>
    <lineage>
        <taxon>Bacteria</taxon>
        <taxon>Pseudomonadati</taxon>
        <taxon>Pseudomonadota</taxon>
        <taxon>Gammaproteobacteria</taxon>
        <taxon>Pseudomonadales</taxon>
        <taxon>Pseudomonadaceae</taxon>
        <taxon>Pseudomonas</taxon>
    </lineage>
</organism>
<evidence type="ECO:0000313" key="3">
    <source>
        <dbReference type="Proteomes" id="UP000016702"/>
    </source>
</evidence>
<evidence type="ECO:0000313" key="2">
    <source>
        <dbReference type="EMBL" id="BAN54938.1"/>
    </source>
</evidence>
<name>A0ABM7EGK7_PSEPU</name>
<evidence type="ECO:0000256" key="1">
    <source>
        <dbReference type="SAM" id="SignalP"/>
    </source>
</evidence>
<accession>A0ABM7EGK7</accession>
<gene>
    <name evidence="2" type="ORF">PP4_30850</name>
</gene>
<feature type="chain" id="PRO_5045035571" evidence="1">
    <location>
        <begin position="26"/>
        <end position="106"/>
    </location>
</feature>